<keyword evidence="3" id="KW-0813">Transport</keyword>
<evidence type="ECO:0000256" key="1">
    <source>
        <dbReference type="ARBA" id="ARBA00004651"/>
    </source>
</evidence>
<dbReference type="CDD" id="cd06550">
    <property type="entry name" value="TM_ABC_iron-siderophores_like"/>
    <property type="match status" value="1"/>
</dbReference>
<evidence type="ECO:0000313" key="9">
    <source>
        <dbReference type="EMBL" id="KPQ28583.1"/>
    </source>
</evidence>
<evidence type="ECO:0000313" key="10">
    <source>
        <dbReference type="Proteomes" id="UP000050416"/>
    </source>
</evidence>
<protein>
    <submittedName>
        <fullName evidence="9">Iron complex transport system permease protein</fullName>
    </submittedName>
</protein>
<feature type="transmembrane region" description="Helical" evidence="8">
    <location>
        <begin position="247"/>
        <end position="280"/>
    </location>
</feature>
<evidence type="ECO:0000256" key="8">
    <source>
        <dbReference type="SAM" id="Phobius"/>
    </source>
</evidence>
<evidence type="ECO:0000256" key="5">
    <source>
        <dbReference type="ARBA" id="ARBA00022692"/>
    </source>
</evidence>
<dbReference type="PATRIC" id="fig|1305731.5.peg.393"/>
<feature type="transmembrane region" description="Helical" evidence="8">
    <location>
        <begin position="20"/>
        <end position="43"/>
    </location>
</feature>
<keyword evidence="6 8" id="KW-1133">Transmembrane helix</keyword>
<dbReference type="GO" id="GO:0022857">
    <property type="term" value="F:transmembrane transporter activity"/>
    <property type="evidence" value="ECO:0007669"/>
    <property type="project" value="InterPro"/>
</dbReference>
<proteinExistence type="inferred from homology"/>
<name>A0A0P7YFK4_9GAMM</name>
<evidence type="ECO:0000256" key="3">
    <source>
        <dbReference type="ARBA" id="ARBA00022448"/>
    </source>
</evidence>
<dbReference type="InterPro" id="IPR000522">
    <property type="entry name" value="ABC_transptr_permease_BtuC"/>
</dbReference>
<dbReference type="InterPro" id="IPR037294">
    <property type="entry name" value="ABC_BtuC-like"/>
</dbReference>
<dbReference type="AlphaFoldDB" id="A0A0P7YFK4"/>
<keyword evidence="4" id="KW-1003">Cell membrane</keyword>
<feature type="transmembrane region" description="Helical" evidence="8">
    <location>
        <begin position="104"/>
        <end position="122"/>
    </location>
</feature>
<dbReference type="GO" id="GO:0033214">
    <property type="term" value="P:siderophore-iron import into cell"/>
    <property type="evidence" value="ECO:0007669"/>
    <property type="project" value="TreeGrafter"/>
</dbReference>
<feature type="transmembrane region" description="Helical" evidence="8">
    <location>
        <begin position="161"/>
        <end position="182"/>
    </location>
</feature>
<feature type="transmembrane region" description="Helical" evidence="8">
    <location>
        <begin position="319"/>
        <end position="337"/>
    </location>
</feature>
<comment type="subcellular location">
    <subcellularLocation>
        <location evidence="1">Cell membrane</location>
        <topology evidence="1">Multi-pass membrane protein</topology>
    </subcellularLocation>
</comment>
<dbReference type="Proteomes" id="UP000050416">
    <property type="component" value="Unassembled WGS sequence"/>
</dbReference>
<feature type="transmembrane region" description="Helical" evidence="8">
    <location>
        <begin position="74"/>
        <end position="92"/>
    </location>
</feature>
<reference evidence="9 10" key="1">
    <citation type="submission" date="2015-09" db="EMBL/GenBank/DDBJ databases">
        <title>Identification and resolution of microdiversity through metagenomic sequencing of parallel consortia.</title>
        <authorList>
            <person name="Nelson W.C."/>
            <person name="Romine M.F."/>
            <person name="Lindemann S.R."/>
        </authorList>
    </citation>
    <scope>NUCLEOTIDE SEQUENCE [LARGE SCALE GENOMIC DNA]</scope>
    <source>
        <strain evidence="9">HL-55</strain>
    </source>
</reference>
<dbReference type="SUPFAM" id="SSF81345">
    <property type="entry name" value="ABC transporter involved in vitamin B12 uptake, BtuC"/>
    <property type="match status" value="1"/>
</dbReference>
<evidence type="ECO:0000256" key="7">
    <source>
        <dbReference type="ARBA" id="ARBA00023136"/>
    </source>
</evidence>
<keyword evidence="5 8" id="KW-0812">Transmembrane</keyword>
<dbReference type="EMBL" id="LJZQ01000013">
    <property type="protein sequence ID" value="KPQ28583.1"/>
    <property type="molecule type" value="Genomic_DNA"/>
</dbReference>
<evidence type="ECO:0000256" key="4">
    <source>
        <dbReference type="ARBA" id="ARBA00022475"/>
    </source>
</evidence>
<dbReference type="Gene3D" id="1.10.3470.10">
    <property type="entry name" value="ABC transporter involved in vitamin B12 uptake, BtuC"/>
    <property type="match status" value="1"/>
</dbReference>
<accession>A0A0P7YFK4</accession>
<comment type="similarity">
    <text evidence="2">Belongs to the binding-protein-dependent transport system permease family. FecCD subfamily.</text>
</comment>
<feature type="transmembrane region" description="Helical" evidence="8">
    <location>
        <begin position="129"/>
        <end position="149"/>
    </location>
</feature>
<dbReference type="STRING" id="1305731.GCA_000934705_03674"/>
<comment type="caution">
    <text evidence="9">The sequence shown here is derived from an EMBL/GenBank/DDBJ whole genome shotgun (WGS) entry which is preliminary data.</text>
</comment>
<gene>
    <name evidence="9" type="ORF">HLUCCX14_09715</name>
</gene>
<evidence type="ECO:0000256" key="2">
    <source>
        <dbReference type="ARBA" id="ARBA00007935"/>
    </source>
</evidence>
<dbReference type="GO" id="GO:0005886">
    <property type="term" value="C:plasma membrane"/>
    <property type="evidence" value="ECO:0007669"/>
    <property type="project" value="UniProtKB-SubCell"/>
</dbReference>
<dbReference type="PANTHER" id="PTHR30472">
    <property type="entry name" value="FERRIC ENTEROBACTIN TRANSPORT SYSTEM PERMEASE PROTEIN"/>
    <property type="match status" value="1"/>
</dbReference>
<dbReference type="PANTHER" id="PTHR30472:SF1">
    <property type="entry name" value="FE(3+) DICITRATE TRANSPORT SYSTEM PERMEASE PROTEIN FECC-RELATED"/>
    <property type="match status" value="1"/>
</dbReference>
<feature type="transmembrane region" description="Helical" evidence="8">
    <location>
        <begin position="203"/>
        <end position="227"/>
    </location>
</feature>
<feature type="transmembrane region" description="Helical" evidence="8">
    <location>
        <begin position="292"/>
        <end position="313"/>
    </location>
</feature>
<sequence length="345" mass="34956">MSASLSARAKPRNVVASRPLLLPLTAAGFFLFWVIVASLVYGAGPVTPLEVLATLVGQGSSEAWFVVTELRLPRTLIGLTTGLALGIAGALLQAMTRNPLAEPGLLGVSAGAGFAVAVAILVGASTATLTTLIAQAGALAGCSLVIAATRVQGLGNDPVRLVLAGATLSGLLLALTSMLMLMDQRAADEIRFWITGSIAGKTLATFQATLPSLVIALALVVVVARPLAAMALGERAAVGLGHHPGRIRFLITIIVALLVGAATALAGPLIFVGLVVPFIARAFAGPDIRKTLWLCLPIGPAVVLAADVVSRLIAAPAEMPLGVVTALIGAPVLLAIVRAGRMPSL</sequence>
<evidence type="ECO:0000256" key="6">
    <source>
        <dbReference type="ARBA" id="ARBA00022989"/>
    </source>
</evidence>
<dbReference type="Pfam" id="PF01032">
    <property type="entry name" value="FecCD"/>
    <property type="match status" value="1"/>
</dbReference>
<keyword evidence="7 8" id="KW-0472">Membrane</keyword>
<organism evidence="9 10">
    <name type="scientific">Marinobacter excellens HL-55</name>
    <dbReference type="NCBI Taxonomy" id="1305731"/>
    <lineage>
        <taxon>Bacteria</taxon>
        <taxon>Pseudomonadati</taxon>
        <taxon>Pseudomonadota</taxon>
        <taxon>Gammaproteobacteria</taxon>
        <taxon>Pseudomonadales</taxon>
        <taxon>Marinobacteraceae</taxon>
        <taxon>Marinobacter</taxon>
    </lineage>
</organism>